<dbReference type="GO" id="GO:0003688">
    <property type="term" value="F:DNA replication origin binding"/>
    <property type="evidence" value="ECO:0007669"/>
    <property type="project" value="TreeGrafter"/>
</dbReference>
<evidence type="ECO:0000313" key="10">
    <source>
        <dbReference type="EMBL" id="KAK4198820.1"/>
    </source>
</evidence>
<name>A0AAN7AVC3_9PEZI</name>
<dbReference type="Pfam" id="PF11719">
    <property type="entry name" value="Drc1-Sld2"/>
    <property type="match status" value="1"/>
</dbReference>
<dbReference type="Proteomes" id="UP001303160">
    <property type="component" value="Unassembled WGS sequence"/>
</dbReference>
<feature type="region of interest" description="Disordered" evidence="9">
    <location>
        <begin position="335"/>
        <end position="481"/>
    </location>
</feature>
<gene>
    <name evidence="10" type="ORF">QBC40DRAFT_229207</name>
</gene>
<evidence type="ECO:0000256" key="5">
    <source>
        <dbReference type="ARBA" id="ARBA00023242"/>
    </source>
</evidence>
<evidence type="ECO:0000256" key="4">
    <source>
        <dbReference type="ARBA" id="ARBA00022705"/>
    </source>
</evidence>
<dbReference type="InterPro" id="IPR021110">
    <property type="entry name" value="DNA_rep_checkpnt_protein"/>
</dbReference>
<evidence type="ECO:0000256" key="6">
    <source>
        <dbReference type="ARBA" id="ARBA00023306"/>
    </source>
</evidence>
<feature type="compositionally biased region" description="Polar residues" evidence="9">
    <location>
        <begin position="81"/>
        <end position="97"/>
    </location>
</feature>
<dbReference type="GO" id="GO:0031261">
    <property type="term" value="C:DNA replication preinitiation complex"/>
    <property type="evidence" value="ECO:0007669"/>
    <property type="project" value="TreeGrafter"/>
</dbReference>
<reference evidence="10" key="2">
    <citation type="submission" date="2023-05" db="EMBL/GenBank/DDBJ databases">
        <authorList>
            <consortium name="Lawrence Berkeley National Laboratory"/>
            <person name="Steindorff A."/>
            <person name="Hensen N."/>
            <person name="Bonometti L."/>
            <person name="Westerberg I."/>
            <person name="Brannstrom I.O."/>
            <person name="Guillou S."/>
            <person name="Cros-Aarteil S."/>
            <person name="Calhoun S."/>
            <person name="Haridas S."/>
            <person name="Kuo A."/>
            <person name="Mondo S."/>
            <person name="Pangilinan J."/>
            <person name="Riley R."/>
            <person name="Labutti K."/>
            <person name="Andreopoulos B."/>
            <person name="Lipzen A."/>
            <person name="Chen C."/>
            <person name="Yanf M."/>
            <person name="Daum C."/>
            <person name="Ng V."/>
            <person name="Clum A."/>
            <person name="Ohm R."/>
            <person name="Martin F."/>
            <person name="Silar P."/>
            <person name="Natvig D."/>
            <person name="Lalanne C."/>
            <person name="Gautier V."/>
            <person name="Ament-Velasquez S.L."/>
            <person name="Kruys A."/>
            <person name="Hutchinson M.I."/>
            <person name="Powell A.J."/>
            <person name="Barry K."/>
            <person name="Miller A.N."/>
            <person name="Grigoriev I.V."/>
            <person name="Debuchy R."/>
            <person name="Gladieux P."/>
            <person name="Thoren M.H."/>
            <person name="Johannesson H."/>
        </authorList>
    </citation>
    <scope>NUCLEOTIDE SEQUENCE</scope>
    <source>
        <strain evidence="10">CBS 315.58</strain>
    </source>
</reference>
<dbReference type="GO" id="GO:1902977">
    <property type="term" value="P:mitotic DNA replication preinitiation complex assembly"/>
    <property type="evidence" value="ECO:0007669"/>
    <property type="project" value="TreeGrafter"/>
</dbReference>
<keyword evidence="11" id="KW-1185">Reference proteome</keyword>
<sequence>MMDDQARAGFEAQSLQVRAELKKWETDWQTEHGSKPSRDDIKQNPDIAKKYKQYNKLRDVLSGRIPPQELSKLPRPKSTSHRPAQTPSKHSKTAQTPRKQHIHNPYIDTPSARTPRTRTPLTARKLFSPALPTSIGPTPQRDGKVLGLFDLLGKTPSKPTESPFVKPIGATPSKRRASDVGDLTTPSAKRIAHDVSTPHTGTKLFGATSTPLHERPGNTGGRRGSLTTTPSSTRSKLQFSTPAFLRRTTSLPAVDETDENGEWKVGPLRLPRALSRKGVKVKGLSEVVAGLRKIEDEAHEDEEDALREMEAEELGIPVAKPAVPKLATVPEDVEIEVGDSQIAPPPPPQPVQPKEKPVLLSAFDNEHEDDEEDLSKEGVDQHGNPLRVFKKRGQKRTTRMVKMKPTRFKRPGTMTSPDNGSQSEGEDAVIPETQYGNNSEQAPEDHLLRSGSDYDDSDLDDDDFDTLKPTPKSSTAGTKKTLAEIKGKKGVDKEEKKEGTVQKAVRKVKATAHANFKRLKLKQGGAKGGPGYNSRFRRRR</sequence>
<feature type="compositionally biased region" description="Polar residues" evidence="9">
    <location>
        <begin position="225"/>
        <end position="251"/>
    </location>
</feature>
<feature type="compositionally biased region" description="Low complexity" evidence="9">
    <location>
        <begin position="109"/>
        <end position="124"/>
    </location>
</feature>
<evidence type="ECO:0000256" key="3">
    <source>
        <dbReference type="ARBA" id="ARBA00018363"/>
    </source>
</evidence>
<keyword evidence="4 8" id="KW-0235">DNA replication</keyword>
<feature type="compositionally biased region" description="Basic and acidic residues" evidence="9">
    <location>
        <begin position="27"/>
        <end position="49"/>
    </location>
</feature>
<dbReference type="PANTHER" id="PTHR28124">
    <property type="entry name" value="DNA REPLICATION REGULATOR SLD2"/>
    <property type="match status" value="1"/>
</dbReference>
<evidence type="ECO:0000256" key="2">
    <source>
        <dbReference type="ARBA" id="ARBA00007276"/>
    </source>
</evidence>
<dbReference type="CDD" id="cd22289">
    <property type="entry name" value="RecQL4_SLD2_NTD"/>
    <property type="match status" value="1"/>
</dbReference>
<dbReference type="PANTHER" id="PTHR28124:SF1">
    <property type="entry name" value="DNA REPLICATION REGULATOR SLD2"/>
    <property type="match status" value="1"/>
</dbReference>
<feature type="compositionally biased region" description="Basic residues" evidence="9">
    <location>
        <begin position="388"/>
        <end position="410"/>
    </location>
</feature>
<dbReference type="AlphaFoldDB" id="A0AAN7AVC3"/>
<comment type="function">
    <text evidence="7 8">Has a role in the initiation of DNA replication. Required at S-phase checkpoint.</text>
</comment>
<reference evidence="10" key="1">
    <citation type="journal article" date="2023" name="Mol. Phylogenet. Evol.">
        <title>Genome-scale phylogeny and comparative genomics of the fungal order Sordariales.</title>
        <authorList>
            <person name="Hensen N."/>
            <person name="Bonometti L."/>
            <person name="Westerberg I."/>
            <person name="Brannstrom I.O."/>
            <person name="Guillou S."/>
            <person name="Cros-Aarteil S."/>
            <person name="Calhoun S."/>
            <person name="Haridas S."/>
            <person name="Kuo A."/>
            <person name="Mondo S."/>
            <person name="Pangilinan J."/>
            <person name="Riley R."/>
            <person name="LaButti K."/>
            <person name="Andreopoulos B."/>
            <person name="Lipzen A."/>
            <person name="Chen C."/>
            <person name="Yan M."/>
            <person name="Daum C."/>
            <person name="Ng V."/>
            <person name="Clum A."/>
            <person name="Steindorff A."/>
            <person name="Ohm R.A."/>
            <person name="Martin F."/>
            <person name="Silar P."/>
            <person name="Natvig D.O."/>
            <person name="Lalanne C."/>
            <person name="Gautier V."/>
            <person name="Ament-Velasquez S.L."/>
            <person name="Kruys A."/>
            <person name="Hutchinson M.I."/>
            <person name="Powell A.J."/>
            <person name="Barry K."/>
            <person name="Miller A.N."/>
            <person name="Grigoriev I.V."/>
            <person name="Debuchy R."/>
            <person name="Gladieux P."/>
            <person name="Hiltunen Thoren M."/>
            <person name="Johannesson H."/>
        </authorList>
    </citation>
    <scope>NUCLEOTIDE SEQUENCE</scope>
    <source>
        <strain evidence="10">CBS 315.58</strain>
    </source>
</reference>
<evidence type="ECO:0000256" key="9">
    <source>
        <dbReference type="SAM" id="MobiDB-lite"/>
    </source>
</evidence>
<keyword evidence="5 8" id="KW-0539">Nucleus</keyword>
<dbReference type="InterPro" id="IPR040203">
    <property type="entry name" value="Sld2"/>
</dbReference>
<comment type="similarity">
    <text evidence="2 8">Belongs to the SLD2 family.</text>
</comment>
<organism evidence="10 11">
    <name type="scientific">Triangularia verruculosa</name>
    <dbReference type="NCBI Taxonomy" id="2587418"/>
    <lineage>
        <taxon>Eukaryota</taxon>
        <taxon>Fungi</taxon>
        <taxon>Dikarya</taxon>
        <taxon>Ascomycota</taxon>
        <taxon>Pezizomycotina</taxon>
        <taxon>Sordariomycetes</taxon>
        <taxon>Sordariomycetidae</taxon>
        <taxon>Sordariales</taxon>
        <taxon>Podosporaceae</taxon>
        <taxon>Triangularia</taxon>
    </lineage>
</organism>
<comment type="subcellular location">
    <subcellularLocation>
        <location evidence="1 8">Nucleus</location>
    </subcellularLocation>
</comment>
<accession>A0AAN7AVC3</accession>
<keyword evidence="6 8" id="KW-0131">Cell cycle</keyword>
<dbReference type="Gene3D" id="1.10.10.1460">
    <property type="match status" value="1"/>
</dbReference>
<dbReference type="FunFam" id="1.10.10.1460:FF:000001">
    <property type="entry name" value="DNA replication regulator Sld2"/>
    <property type="match status" value="1"/>
</dbReference>
<proteinExistence type="inferred from homology"/>
<evidence type="ECO:0000313" key="11">
    <source>
        <dbReference type="Proteomes" id="UP001303160"/>
    </source>
</evidence>
<comment type="caution">
    <text evidence="10">The sequence shown here is derived from an EMBL/GenBank/DDBJ whole genome shotgun (WGS) entry which is preliminary data.</text>
</comment>
<dbReference type="EMBL" id="MU863940">
    <property type="protein sequence ID" value="KAK4198820.1"/>
    <property type="molecule type" value="Genomic_DNA"/>
</dbReference>
<evidence type="ECO:0000256" key="7">
    <source>
        <dbReference type="ARBA" id="ARBA00025253"/>
    </source>
</evidence>
<dbReference type="GO" id="GO:0003697">
    <property type="term" value="F:single-stranded DNA binding"/>
    <property type="evidence" value="ECO:0007669"/>
    <property type="project" value="TreeGrafter"/>
</dbReference>
<dbReference type="GO" id="GO:0006270">
    <property type="term" value="P:DNA replication initiation"/>
    <property type="evidence" value="ECO:0007669"/>
    <property type="project" value="UniProtKB-UniRule"/>
</dbReference>
<feature type="region of interest" description="Disordered" evidence="9">
    <location>
        <begin position="154"/>
        <end position="263"/>
    </location>
</feature>
<feature type="compositionally biased region" description="Acidic residues" evidence="9">
    <location>
        <begin position="453"/>
        <end position="464"/>
    </location>
</feature>
<evidence type="ECO:0000256" key="8">
    <source>
        <dbReference type="RuleBase" id="RU367067"/>
    </source>
</evidence>
<feature type="region of interest" description="Disordered" evidence="9">
    <location>
        <begin position="27"/>
        <end position="142"/>
    </location>
</feature>
<dbReference type="GO" id="GO:0000727">
    <property type="term" value="P:double-strand break repair via break-induced replication"/>
    <property type="evidence" value="ECO:0007669"/>
    <property type="project" value="TreeGrafter"/>
</dbReference>
<evidence type="ECO:0000256" key="1">
    <source>
        <dbReference type="ARBA" id="ARBA00004123"/>
    </source>
</evidence>
<feature type="compositionally biased region" description="Polar residues" evidence="9">
    <location>
        <begin position="413"/>
        <end position="423"/>
    </location>
</feature>
<protein>
    <recommendedName>
        <fullName evidence="3 8">DNA replication regulator SLD2</fullName>
    </recommendedName>
</protein>